<dbReference type="Pfam" id="PF01966">
    <property type="entry name" value="HD"/>
    <property type="match status" value="1"/>
</dbReference>
<evidence type="ECO:0000313" key="3">
    <source>
        <dbReference type="Proteomes" id="UP000276437"/>
    </source>
</evidence>
<dbReference type="InterPro" id="IPR003607">
    <property type="entry name" value="HD/PDEase_dom"/>
</dbReference>
<dbReference type="NCBIfam" id="TIGR00277">
    <property type="entry name" value="HDIG"/>
    <property type="match status" value="1"/>
</dbReference>
<dbReference type="AlphaFoldDB" id="A0A348AMQ4"/>
<organism evidence="2 3">
    <name type="scientific">Methylomusa anaerophila</name>
    <dbReference type="NCBI Taxonomy" id="1930071"/>
    <lineage>
        <taxon>Bacteria</taxon>
        <taxon>Bacillati</taxon>
        <taxon>Bacillota</taxon>
        <taxon>Negativicutes</taxon>
        <taxon>Selenomonadales</taxon>
        <taxon>Sporomusaceae</taxon>
        <taxon>Methylomusa</taxon>
    </lineage>
</organism>
<dbReference type="SMART" id="SM00471">
    <property type="entry name" value="HDc"/>
    <property type="match status" value="1"/>
</dbReference>
<dbReference type="Proteomes" id="UP000276437">
    <property type="component" value="Chromosome"/>
</dbReference>
<evidence type="ECO:0000259" key="1">
    <source>
        <dbReference type="SMART" id="SM00471"/>
    </source>
</evidence>
<gene>
    <name evidence="2" type="ORF">MAMMFC1_03045</name>
</gene>
<name>A0A348AMQ4_9FIRM</name>
<evidence type="ECO:0000313" key="2">
    <source>
        <dbReference type="EMBL" id="BBB92352.1"/>
    </source>
</evidence>
<dbReference type="OrthoDB" id="68032at2"/>
<dbReference type="CDD" id="cd00077">
    <property type="entry name" value="HDc"/>
    <property type="match status" value="1"/>
</dbReference>
<proteinExistence type="predicted"/>
<sequence length="175" mass="19427">MLNRVKQVVAALRAEINQDDRNFVACHLTEKEAALFWRMNLPDQRHSLNVAYSALELAQGNKSINSKVLLKAALLHDVGKVKGDVSTLDKIVTVILNKVVPEWTRAWGREGRGGRIANVRHAIYIYYHHPARGADMLAAQGVEGEVVYIVGKHHAAPAANDAPELRVLRTADNMH</sequence>
<protein>
    <submittedName>
        <fullName evidence="2">HD domain protein</fullName>
    </submittedName>
</protein>
<dbReference type="InterPro" id="IPR006674">
    <property type="entry name" value="HD_domain"/>
</dbReference>
<dbReference type="InterPro" id="IPR006675">
    <property type="entry name" value="HDIG_dom"/>
</dbReference>
<dbReference type="EMBL" id="AP018449">
    <property type="protein sequence ID" value="BBB92352.1"/>
    <property type="molecule type" value="Genomic_DNA"/>
</dbReference>
<dbReference type="Gene3D" id="1.10.3210.10">
    <property type="entry name" value="Hypothetical protein af1432"/>
    <property type="match status" value="1"/>
</dbReference>
<dbReference type="RefSeq" id="WP_126309250.1">
    <property type="nucleotide sequence ID" value="NZ_AP018449.1"/>
</dbReference>
<accession>A0A348AMQ4</accession>
<feature type="domain" description="HD/PDEase" evidence="1">
    <location>
        <begin position="39"/>
        <end position="165"/>
    </location>
</feature>
<dbReference type="KEGG" id="mana:MAMMFC1_03045"/>
<dbReference type="SUPFAM" id="SSF109604">
    <property type="entry name" value="HD-domain/PDEase-like"/>
    <property type="match status" value="1"/>
</dbReference>
<keyword evidence="3" id="KW-1185">Reference proteome</keyword>
<reference evidence="2 3" key="1">
    <citation type="journal article" date="2018" name="Int. J. Syst. Evol. Microbiol.">
        <title>Methylomusa anaerophila gen. nov., sp. nov., an anaerobic methanol-utilizing bacterium isolated from a microbial fuel cell.</title>
        <authorList>
            <person name="Amano N."/>
            <person name="Yamamuro A."/>
            <person name="Miyahara M."/>
            <person name="Kouzuma A."/>
            <person name="Abe T."/>
            <person name="Watanabe K."/>
        </authorList>
    </citation>
    <scope>NUCLEOTIDE SEQUENCE [LARGE SCALE GENOMIC DNA]</scope>
    <source>
        <strain evidence="2 3">MMFC1</strain>
    </source>
</reference>